<sequence>MKTISELKFKNRPISPHVSIFHLGWSGTLSILHRVTGIVLSIYLLLIVLYFKFFTYHLSTYWIYELGYTINGMKGLLLSSSSLLLSLFFAYHCATGIRHLIWDTGFGFDPKEMKRSSILIISLSVIAGFFLWLFL</sequence>
<comment type="subcellular location">
    <subcellularLocation>
        <location evidence="1">Membrane</location>
        <topology evidence="1">Multi-pass membrane protein</topology>
    </subcellularLocation>
</comment>
<dbReference type="GO" id="GO:0016020">
    <property type="term" value="C:membrane"/>
    <property type="evidence" value="ECO:0007669"/>
    <property type="project" value="UniProtKB-SubCell"/>
</dbReference>
<geneLocation type="mitochondrion" evidence="10"/>
<organism evidence="10">
    <name type="scientific">Jakoba libera</name>
    <name type="common">Flagellate</name>
    <name type="synonym">Cryptobia libera</name>
    <dbReference type="NCBI Taxonomy" id="143017"/>
    <lineage>
        <taxon>Eukaryota</taxon>
        <taxon>Discoba</taxon>
        <taxon>Jakobida</taxon>
        <taxon>Histionina</taxon>
        <taxon>Jakobidae</taxon>
        <taxon>Jakoba</taxon>
    </lineage>
</organism>
<dbReference type="GO" id="GO:0046872">
    <property type="term" value="F:metal ion binding"/>
    <property type="evidence" value="ECO:0007669"/>
    <property type="project" value="UniProtKB-KW"/>
</dbReference>
<dbReference type="EMBL" id="KC353355">
    <property type="protein sequence ID" value="AGH24238.1"/>
    <property type="molecule type" value="Genomic_DNA"/>
</dbReference>
<feature type="binding site" description="axial binding residue" evidence="8">
    <location>
        <position position="92"/>
    </location>
    <ligand>
        <name>heme</name>
        <dbReference type="ChEBI" id="CHEBI:30413"/>
        <note>ligand shared with second transmembrane subunit</note>
    </ligand>
    <ligandPart>
        <name>Fe</name>
        <dbReference type="ChEBI" id="CHEBI:18248"/>
    </ligandPart>
</feature>
<dbReference type="GO" id="GO:0009055">
    <property type="term" value="F:electron transfer activity"/>
    <property type="evidence" value="ECO:0007669"/>
    <property type="project" value="InterPro"/>
</dbReference>
<dbReference type="PROSITE" id="PS01000">
    <property type="entry name" value="SDH_CYT_1"/>
    <property type="match status" value="1"/>
</dbReference>
<name>M4QLB8_JAKLI</name>
<dbReference type="InterPro" id="IPR034804">
    <property type="entry name" value="SQR/QFR_C/D"/>
</dbReference>
<dbReference type="PANTHER" id="PTHR10978:SF5">
    <property type="entry name" value="SUCCINATE DEHYDROGENASE CYTOCHROME B560 SUBUNIT, MITOCHONDRIAL"/>
    <property type="match status" value="1"/>
</dbReference>
<dbReference type="CDD" id="cd03499">
    <property type="entry name" value="SQR_TypeC_SdhC"/>
    <property type="match status" value="1"/>
</dbReference>
<dbReference type="GeneID" id="15333179"/>
<evidence type="ECO:0000313" key="10">
    <source>
        <dbReference type="EMBL" id="AGH24238.1"/>
    </source>
</evidence>
<proteinExistence type="predicted"/>
<dbReference type="Pfam" id="PF01127">
    <property type="entry name" value="Sdh_cyt"/>
    <property type="match status" value="1"/>
</dbReference>
<evidence type="ECO:0000256" key="7">
    <source>
        <dbReference type="ARBA" id="ARBA00023136"/>
    </source>
</evidence>
<gene>
    <name evidence="10" type="primary">sdh3</name>
</gene>
<dbReference type="AlphaFoldDB" id="M4QLB8"/>
<evidence type="ECO:0000256" key="5">
    <source>
        <dbReference type="ARBA" id="ARBA00022989"/>
    </source>
</evidence>
<keyword evidence="10" id="KW-0496">Mitochondrion</keyword>
<dbReference type="GO" id="GO:0006099">
    <property type="term" value="P:tricarboxylic acid cycle"/>
    <property type="evidence" value="ECO:0007669"/>
    <property type="project" value="InterPro"/>
</dbReference>
<evidence type="ECO:0000256" key="3">
    <source>
        <dbReference type="ARBA" id="ARBA00022692"/>
    </source>
</evidence>
<evidence type="ECO:0000256" key="2">
    <source>
        <dbReference type="ARBA" id="ARBA00022617"/>
    </source>
</evidence>
<dbReference type="InterPro" id="IPR014314">
    <property type="entry name" value="Succ_DH_cytb556"/>
</dbReference>
<feature type="transmembrane region" description="Helical" evidence="9">
    <location>
        <begin position="117"/>
        <end position="134"/>
    </location>
</feature>
<dbReference type="RefSeq" id="YP_007890744.1">
    <property type="nucleotide sequence ID" value="NC_021127.1"/>
</dbReference>
<comment type="cofactor">
    <cofactor evidence="8">
        <name>heme</name>
        <dbReference type="ChEBI" id="CHEBI:30413"/>
    </cofactor>
    <text evidence="8">The heme is bound between the two transmembrane subunits.</text>
</comment>
<evidence type="ECO:0000256" key="8">
    <source>
        <dbReference type="PIRSR" id="PIRSR000178-1"/>
    </source>
</evidence>
<keyword evidence="4 8" id="KW-0479">Metal-binding</keyword>
<dbReference type="PIRSF" id="PIRSF000178">
    <property type="entry name" value="SDH_cyt_b560"/>
    <property type="match status" value="1"/>
</dbReference>
<dbReference type="InterPro" id="IPR018495">
    <property type="entry name" value="Succ_DH_cyt_bsu_CS"/>
</dbReference>
<evidence type="ECO:0000256" key="9">
    <source>
        <dbReference type="SAM" id="Phobius"/>
    </source>
</evidence>
<accession>M4QLB8</accession>
<dbReference type="Gene3D" id="1.20.1300.10">
    <property type="entry name" value="Fumarate reductase/succinate dehydrogenase, transmembrane subunit"/>
    <property type="match status" value="1"/>
</dbReference>
<dbReference type="NCBIfam" id="TIGR02970">
    <property type="entry name" value="succ_dehyd_cytB"/>
    <property type="match status" value="1"/>
</dbReference>
<protein>
    <submittedName>
        <fullName evidence="10">Succinate dehydrogenase subunit 3</fullName>
        <ecNumber evidence="10">1.3.5.1</ecNumber>
    </submittedName>
</protein>
<keyword evidence="3 9" id="KW-0812">Transmembrane</keyword>
<reference evidence="10" key="1">
    <citation type="journal article" date="2004" name="RNA">
        <title>Mitochondrial 3' tRNA editing in the jakobid Seculamonas ecuadoriensis: a novel mechanism and implications for tRNA processing.</title>
        <authorList>
            <person name="Leigh J."/>
            <person name="Lang B.F."/>
        </authorList>
    </citation>
    <scope>NUCLEOTIDE SEQUENCE</scope>
    <source>
        <strain evidence="10">ATCC 50422</strain>
    </source>
</reference>
<dbReference type="PROSITE" id="PS01001">
    <property type="entry name" value="SDH_CYT_2"/>
    <property type="match status" value="1"/>
</dbReference>
<feature type="transmembrane region" description="Helical" evidence="9">
    <location>
        <begin position="31"/>
        <end position="54"/>
    </location>
</feature>
<evidence type="ECO:0000256" key="4">
    <source>
        <dbReference type="ARBA" id="ARBA00022723"/>
    </source>
</evidence>
<keyword evidence="5 9" id="KW-1133">Transmembrane helix</keyword>
<dbReference type="InterPro" id="IPR000701">
    <property type="entry name" value="SuccDH_FuR_B_TM-su"/>
</dbReference>
<keyword evidence="7 9" id="KW-0472">Membrane</keyword>
<reference evidence="10" key="3">
    <citation type="journal article" date="2013" name="Genome Biol. Evol.">
        <title>Strikingly bacteria-like and gene-rich mitochondrial genomes throughout jakobid protists.</title>
        <authorList>
            <person name="Burger G."/>
            <person name="Gray M.W."/>
            <person name="Forget L."/>
            <person name="Lang B.F."/>
        </authorList>
    </citation>
    <scope>NUCLEOTIDE SEQUENCE</scope>
    <source>
        <strain evidence="10">ATCC 50422</strain>
    </source>
</reference>
<dbReference type="GO" id="GO:0006121">
    <property type="term" value="P:mitochondrial electron transport, succinate to ubiquinone"/>
    <property type="evidence" value="ECO:0007669"/>
    <property type="project" value="TreeGrafter"/>
</dbReference>
<dbReference type="GO" id="GO:0005739">
    <property type="term" value="C:mitochondrion"/>
    <property type="evidence" value="ECO:0007669"/>
    <property type="project" value="GOC"/>
</dbReference>
<keyword evidence="2 8" id="KW-0349">Heme</keyword>
<keyword evidence="6 8" id="KW-0408">Iron</keyword>
<dbReference type="PANTHER" id="PTHR10978">
    <property type="entry name" value="SUCCINATE DEHYDROGENASE CYTOCHROME B560 SUBUNIT"/>
    <property type="match status" value="1"/>
</dbReference>
<dbReference type="GO" id="GO:0008177">
    <property type="term" value="F:succinate dehydrogenase (quinone) activity"/>
    <property type="evidence" value="ECO:0007669"/>
    <property type="project" value="UniProtKB-EC"/>
</dbReference>
<keyword evidence="10" id="KW-0560">Oxidoreductase</keyword>
<feature type="transmembrane region" description="Helical" evidence="9">
    <location>
        <begin position="75"/>
        <end position="97"/>
    </location>
</feature>
<reference evidence="10" key="2">
    <citation type="journal article" date="2006" name="RNA">
        <title>Hybrid E. coli--Mitochondrial ribonuclease P RNAs are catalytically active.</title>
        <authorList>
            <person name="Seif E."/>
            <person name="Cadieux A."/>
            <person name="Lang B.F."/>
        </authorList>
    </citation>
    <scope>NUCLEOTIDE SEQUENCE</scope>
    <source>
        <strain evidence="10">ATCC 50422</strain>
    </source>
</reference>
<evidence type="ECO:0000256" key="6">
    <source>
        <dbReference type="ARBA" id="ARBA00023004"/>
    </source>
</evidence>
<dbReference type="EC" id="1.3.5.1" evidence="10"/>
<dbReference type="SUPFAM" id="SSF81343">
    <property type="entry name" value="Fumarate reductase respiratory complex transmembrane subunits"/>
    <property type="match status" value="1"/>
</dbReference>
<evidence type="ECO:0000256" key="1">
    <source>
        <dbReference type="ARBA" id="ARBA00004141"/>
    </source>
</evidence>